<protein>
    <submittedName>
        <fullName evidence="1">Uncharacterized protein</fullName>
    </submittedName>
</protein>
<dbReference type="AlphaFoldDB" id="A0AAD3TGG3"/>
<comment type="caution">
    <text evidence="1">The sequence shown here is derived from an EMBL/GenBank/DDBJ whole genome shotgun (WGS) entry which is preliminary data.</text>
</comment>
<dbReference type="Proteomes" id="UP001279734">
    <property type="component" value="Unassembled WGS sequence"/>
</dbReference>
<evidence type="ECO:0000313" key="2">
    <source>
        <dbReference type="Proteomes" id="UP001279734"/>
    </source>
</evidence>
<organism evidence="1 2">
    <name type="scientific">Nepenthes gracilis</name>
    <name type="common">Slender pitcher plant</name>
    <dbReference type="NCBI Taxonomy" id="150966"/>
    <lineage>
        <taxon>Eukaryota</taxon>
        <taxon>Viridiplantae</taxon>
        <taxon>Streptophyta</taxon>
        <taxon>Embryophyta</taxon>
        <taxon>Tracheophyta</taxon>
        <taxon>Spermatophyta</taxon>
        <taxon>Magnoliopsida</taxon>
        <taxon>eudicotyledons</taxon>
        <taxon>Gunneridae</taxon>
        <taxon>Pentapetalae</taxon>
        <taxon>Caryophyllales</taxon>
        <taxon>Nepenthaceae</taxon>
        <taxon>Nepenthes</taxon>
    </lineage>
</organism>
<gene>
    <name evidence="1" type="ORF">Nepgr_030426</name>
</gene>
<keyword evidence="2" id="KW-1185">Reference proteome</keyword>
<sequence length="157" mass="18019">MKHQRMNPHVHCFPAIVLERNLEHWLELFVLLLVLAFKEIKTDWLQICTFEDPTGRITHWHPLEGIWIYQSPTVMLPYGARKVDQSNRSPVPEGYGKDRLKEGSLYELTLCGSFQGLPSENLVMQSFGANNTLGSIAIYRYLLDTKSAQIIVAMFTP</sequence>
<dbReference type="EMBL" id="BSYO01000034">
    <property type="protein sequence ID" value="GMH28583.1"/>
    <property type="molecule type" value="Genomic_DNA"/>
</dbReference>
<accession>A0AAD3TGG3</accession>
<name>A0AAD3TGG3_NEPGR</name>
<evidence type="ECO:0000313" key="1">
    <source>
        <dbReference type="EMBL" id="GMH28583.1"/>
    </source>
</evidence>
<reference evidence="1" key="1">
    <citation type="submission" date="2023-05" db="EMBL/GenBank/DDBJ databases">
        <title>Nepenthes gracilis genome sequencing.</title>
        <authorList>
            <person name="Fukushima K."/>
        </authorList>
    </citation>
    <scope>NUCLEOTIDE SEQUENCE</scope>
    <source>
        <strain evidence="1">SING2019-196</strain>
    </source>
</reference>
<proteinExistence type="predicted"/>